<feature type="binding site" evidence="5">
    <location>
        <begin position="96"/>
        <end position="103"/>
    </location>
    <ligand>
        <name>ATP</name>
        <dbReference type="ChEBI" id="CHEBI:30616"/>
    </ligand>
</feature>
<feature type="coiled-coil region" evidence="6">
    <location>
        <begin position="532"/>
        <end position="612"/>
    </location>
</feature>
<feature type="region of interest" description="Disordered" evidence="7">
    <location>
        <begin position="478"/>
        <end position="498"/>
    </location>
</feature>
<name>A0A0G4IJ33_PLABS</name>
<dbReference type="SUPFAM" id="SSF52540">
    <property type="entry name" value="P-loop containing nucleoside triphosphate hydrolases"/>
    <property type="match status" value="1"/>
</dbReference>
<evidence type="ECO:0000313" key="10">
    <source>
        <dbReference type="Proteomes" id="UP000039324"/>
    </source>
</evidence>
<keyword evidence="2 5" id="KW-0067">ATP-binding</keyword>
<accession>A0A0G4IJ33</accession>
<dbReference type="Gene3D" id="1.10.287.1490">
    <property type="match status" value="1"/>
</dbReference>
<feature type="coiled-coil region" evidence="6">
    <location>
        <begin position="664"/>
        <end position="1146"/>
    </location>
</feature>
<reference evidence="9 10" key="1">
    <citation type="submission" date="2015-02" db="EMBL/GenBank/DDBJ databases">
        <authorList>
            <person name="Chooi Y.-H."/>
        </authorList>
    </citation>
    <scope>NUCLEOTIDE SEQUENCE [LARGE SCALE GENOMIC DNA]</scope>
    <source>
        <strain evidence="9">E3</strain>
    </source>
</reference>
<dbReference type="OrthoDB" id="512270at2759"/>
<evidence type="ECO:0000256" key="5">
    <source>
        <dbReference type="PROSITE-ProRule" id="PRU00283"/>
    </source>
</evidence>
<dbReference type="EMBL" id="CDSF01000013">
    <property type="protein sequence ID" value="CEO95179.1"/>
    <property type="molecule type" value="Genomic_DNA"/>
</dbReference>
<dbReference type="AlphaFoldDB" id="A0A0G4IJ33"/>
<proteinExistence type="inferred from homology"/>
<dbReference type="GO" id="GO:0005874">
    <property type="term" value="C:microtubule"/>
    <property type="evidence" value="ECO:0007669"/>
    <property type="project" value="TreeGrafter"/>
</dbReference>
<dbReference type="SMART" id="SM00129">
    <property type="entry name" value="KISc"/>
    <property type="match status" value="1"/>
</dbReference>
<dbReference type="InterPro" id="IPR027640">
    <property type="entry name" value="Kinesin-like_fam"/>
</dbReference>
<evidence type="ECO:0000313" key="9">
    <source>
        <dbReference type="EMBL" id="CEO95179.1"/>
    </source>
</evidence>
<dbReference type="FunFam" id="3.40.850.10:FF:000177">
    <property type="entry name" value="Kinesin-like protein"/>
    <property type="match status" value="1"/>
</dbReference>
<keyword evidence="3 6" id="KW-0175">Coiled coil</keyword>
<dbReference type="Pfam" id="PF00225">
    <property type="entry name" value="Kinesin"/>
    <property type="match status" value="1"/>
</dbReference>
<evidence type="ECO:0000259" key="8">
    <source>
        <dbReference type="PROSITE" id="PS50067"/>
    </source>
</evidence>
<feature type="compositionally biased region" description="Basic and acidic residues" evidence="7">
    <location>
        <begin position="482"/>
        <end position="498"/>
    </location>
</feature>
<keyword evidence="1 5" id="KW-0547">Nucleotide-binding</keyword>
<feature type="domain" description="Kinesin motor" evidence="8">
    <location>
        <begin position="15"/>
        <end position="343"/>
    </location>
</feature>
<dbReference type="InterPro" id="IPR036961">
    <property type="entry name" value="Kinesin_motor_dom_sf"/>
</dbReference>
<evidence type="ECO:0000256" key="4">
    <source>
        <dbReference type="ARBA" id="ARBA00023175"/>
    </source>
</evidence>
<evidence type="ECO:0000256" key="7">
    <source>
        <dbReference type="SAM" id="MobiDB-lite"/>
    </source>
</evidence>
<dbReference type="PROSITE" id="PS50067">
    <property type="entry name" value="KINESIN_MOTOR_2"/>
    <property type="match status" value="1"/>
</dbReference>
<feature type="coiled-coil region" evidence="6">
    <location>
        <begin position="352"/>
        <end position="413"/>
    </location>
</feature>
<dbReference type="InterPro" id="IPR027417">
    <property type="entry name" value="P-loop_NTPase"/>
</dbReference>
<gene>
    <name evidence="9" type="ORF">PBRA_003945</name>
</gene>
<evidence type="ECO:0000256" key="3">
    <source>
        <dbReference type="ARBA" id="ARBA00023054"/>
    </source>
</evidence>
<dbReference type="GO" id="GO:0003777">
    <property type="term" value="F:microtubule motor activity"/>
    <property type="evidence" value="ECO:0007669"/>
    <property type="project" value="InterPro"/>
</dbReference>
<evidence type="ECO:0000256" key="1">
    <source>
        <dbReference type="ARBA" id="ARBA00022741"/>
    </source>
</evidence>
<dbReference type="PROSITE" id="PS00411">
    <property type="entry name" value="KINESIN_MOTOR_1"/>
    <property type="match status" value="1"/>
</dbReference>
<dbReference type="OMA" id="CARIREC"/>
<dbReference type="GO" id="GO:0000278">
    <property type="term" value="P:mitotic cell cycle"/>
    <property type="evidence" value="ECO:0007669"/>
    <property type="project" value="TreeGrafter"/>
</dbReference>
<sequence length="1172" mass="131073">MDALPFGGAEARNESVRVAIRIRPLNDRELGAGASHIWRVEQDGRVIRRTDDAQCSFTFDHVFDESHSTEALYQAIAAPIVNASMQGINGTIFAYGQTSSGKTHTMTGSREAPGVVPYALSDIFQFIADHVDREFLLRVSHLEIYNEVIRDLLNPENTNLKIHESADGNVFVGKLTECNVRSPAEVMTLLLQGQANRQTAATQMNEESSRSHSIFRLAIESRERQREGQTLDEVDGGVQIASLNLVDLAGSERVSSTGSTGLRLKEGGHINKSLLTLGKCIRLLSEGNNNRHIPFRDSKLTRILSSALGGNSSTLIICAVTPASNNFDETISTINFATRAKAVQNSVKKNEVVDEQTLIRRLQKEISMLKSRLRRSDESDDLRAQCDAKTKQLEEVQTQANNLRNLFINANNLDISGLSAYNAPVEHDNTKKSVVRRRRTVDPATFSMPNHSAWGRESFERWKPTPLCAVDEHTELGGARPDSCRNELKSSPDSSLFRESKLDEVRQEADVNQLQHECNTLRHRCSVTDSKLESTTADVRRLTEECDGLRARLLQDRKTAALANAELKQQLERATADATGHTDQISALKCSYETLRHERDGLSAQISDLQSTIQAQLSDISSLKLVAENSTRTHEQEMSRQKYDFEKALQAVNDQAALTVDEVRAELRQQIDDLTSQLSIAQENAVSSTELNRLRSDNEDLKASLADANRKLDQLASMSLSKQEQYFRAASERALKQSEKQVEKLQGRIVTLEDSTRQNQKDAIELRAQRGALERQVKTLERQVASRDKELASAKTSQTANATLQKVLKSAEASVSLLQAHCDELKQSNANLLARTSELEQLLSTANGDVERLSAELATLSDDVALKDERIQVLEAKLRDVQSTLDQERVQSEQTTRSLKTELQKTRSDLASVEARLSEVEDRAAEVQHRLVEVNAEAETTARDEASHRKESEERITLLQTENARLQTRVDELANAEIKNQAALREAADRETSTSCELARLRQMLKATETETEGMRKELTAAHDAEHRTGTQSKADKVRIQCITEENEGLRTELSQLKVEHERLREQHDAQLQTLHQSSAMTESLELKVADQAAKIASLSRTNEQLRDDLLKSDDLVSVPASDDRLLALQQQLVEKEGQIQKLRDTMSTKVEKKVSLLMKAFREELNRRENS</sequence>
<comment type="similarity">
    <text evidence="5">Belongs to the TRAFAC class myosin-kinesin ATPase superfamily. Kinesin family.</text>
</comment>
<dbReference type="GO" id="GO:0008017">
    <property type="term" value="F:microtubule binding"/>
    <property type="evidence" value="ECO:0007669"/>
    <property type="project" value="InterPro"/>
</dbReference>
<protein>
    <recommendedName>
        <fullName evidence="8">Kinesin motor domain-containing protein</fullName>
    </recommendedName>
</protein>
<dbReference type="GO" id="GO:0007018">
    <property type="term" value="P:microtubule-based movement"/>
    <property type="evidence" value="ECO:0007669"/>
    <property type="project" value="InterPro"/>
</dbReference>
<dbReference type="STRING" id="37360.A0A0G4IJ33"/>
<keyword evidence="4 5" id="KW-0505">Motor protein</keyword>
<keyword evidence="10" id="KW-1185">Reference proteome</keyword>
<dbReference type="PANTHER" id="PTHR47968">
    <property type="entry name" value="CENTROMERE PROTEIN E"/>
    <property type="match status" value="1"/>
</dbReference>
<dbReference type="Gene3D" id="3.40.850.10">
    <property type="entry name" value="Kinesin motor domain"/>
    <property type="match status" value="1"/>
</dbReference>
<organism evidence="9 10">
    <name type="scientific">Plasmodiophora brassicae</name>
    <name type="common">Clubroot disease agent</name>
    <dbReference type="NCBI Taxonomy" id="37360"/>
    <lineage>
        <taxon>Eukaryota</taxon>
        <taxon>Sar</taxon>
        <taxon>Rhizaria</taxon>
        <taxon>Endomyxa</taxon>
        <taxon>Phytomyxea</taxon>
        <taxon>Plasmodiophorida</taxon>
        <taxon>Plasmodiophoridae</taxon>
        <taxon>Plasmodiophora</taxon>
    </lineage>
</organism>
<dbReference type="PRINTS" id="PR00380">
    <property type="entry name" value="KINESINHEAVY"/>
</dbReference>
<evidence type="ECO:0000256" key="6">
    <source>
        <dbReference type="SAM" id="Coils"/>
    </source>
</evidence>
<dbReference type="InterPro" id="IPR019821">
    <property type="entry name" value="Kinesin_motor_CS"/>
</dbReference>
<dbReference type="PANTHER" id="PTHR47968:SF75">
    <property type="entry name" value="CENTROMERE-ASSOCIATED PROTEIN E"/>
    <property type="match status" value="1"/>
</dbReference>
<dbReference type="Proteomes" id="UP000039324">
    <property type="component" value="Unassembled WGS sequence"/>
</dbReference>
<dbReference type="GO" id="GO:0005524">
    <property type="term" value="F:ATP binding"/>
    <property type="evidence" value="ECO:0007669"/>
    <property type="project" value="UniProtKB-UniRule"/>
</dbReference>
<dbReference type="InterPro" id="IPR001752">
    <property type="entry name" value="Kinesin_motor_dom"/>
</dbReference>
<dbReference type="CDD" id="cd01374">
    <property type="entry name" value="KISc_CENP_E"/>
    <property type="match status" value="1"/>
</dbReference>
<evidence type="ECO:0000256" key="2">
    <source>
        <dbReference type="ARBA" id="ARBA00022840"/>
    </source>
</evidence>